<name>A0A2T5ZV57_9RHOB</name>
<dbReference type="Proteomes" id="UP000244069">
    <property type="component" value="Unassembled WGS sequence"/>
</dbReference>
<proteinExistence type="predicted"/>
<dbReference type="AlphaFoldDB" id="A0A2T5ZV57"/>
<evidence type="ECO:0000313" key="2">
    <source>
        <dbReference type="Proteomes" id="UP000244069"/>
    </source>
</evidence>
<accession>A0A2T5ZV57</accession>
<protein>
    <submittedName>
        <fullName evidence="1">Uncharacterized protein</fullName>
    </submittedName>
</protein>
<reference evidence="1 2" key="1">
    <citation type="submission" date="2018-04" db="EMBL/GenBank/DDBJ databases">
        <title>Genomic Encyclopedia of Archaeal and Bacterial Type Strains, Phase II (KMG-II): from individual species to whole genera.</title>
        <authorList>
            <person name="Goeker M."/>
        </authorList>
    </citation>
    <scope>NUCLEOTIDE SEQUENCE [LARGE SCALE GENOMIC DNA]</scope>
    <source>
        <strain evidence="1 2">DSM 29329</strain>
    </source>
</reference>
<keyword evidence="2" id="KW-1185">Reference proteome</keyword>
<comment type="caution">
    <text evidence="1">The sequence shown here is derived from an EMBL/GenBank/DDBJ whole genome shotgun (WGS) entry which is preliminary data.</text>
</comment>
<dbReference type="RefSeq" id="WP_107979003.1">
    <property type="nucleotide sequence ID" value="NZ_BMEZ01000082.1"/>
</dbReference>
<evidence type="ECO:0000313" key="1">
    <source>
        <dbReference type="EMBL" id="PTX35443.1"/>
    </source>
</evidence>
<dbReference type="OrthoDB" id="7859023at2"/>
<sequence>MTNKTHPYADSRLAKFVDRRILELSGTKTQRDIAAEAGFPNPNVLSMIKSGASKLALDRVPALAAALEVDARHLFLLAITQSGHETSHSTIEAIFGTVVTANEVEWIEELREASDHSDPRLTQRARRVLLSIFGK</sequence>
<dbReference type="EMBL" id="QBKN01000084">
    <property type="protein sequence ID" value="PTX35443.1"/>
    <property type="molecule type" value="Genomic_DNA"/>
</dbReference>
<gene>
    <name evidence="1" type="ORF">C8N44_1842</name>
</gene>
<organism evidence="1 2">
    <name type="scientific">Allosediminivita pacifica</name>
    <dbReference type="NCBI Taxonomy" id="1267769"/>
    <lineage>
        <taxon>Bacteria</taxon>
        <taxon>Pseudomonadati</taxon>
        <taxon>Pseudomonadota</taxon>
        <taxon>Alphaproteobacteria</taxon>
        <taxon>Rhodobacterales</taxon>
        <taxon>Paracoccaceae</taxon>
        <taxon>Allosediminivita</taxon>
    </lineage>
</organism>